<dbReference type="EMBL" id="LS483250">
    <property type="protein sequence ID" value="SQD80654.1"/>
    <property type="molecule type" value="Genomic_DNA"/>
</dbReference>
<gene>
    <name evidence="1" type="ORF">MORIYA_4202</name>
</gene>
<reference evidence="2" key="1">
    <citation type="submission" date="2018-05" db="EMBL/GenBank/DDBJ databases">
        <authorList>
            <person name="Cea G.-C."/>
            <person name="William W."/>
        </authorList>
    </citation>
    <scope>NUCLEOTIDE SEQUENCE [LARGE SCALE GENOMIC DNA]</scope>
    <source>
        <strain evidence="2">DB21MT 5</strain>
    </source>
</reference>
<keyword evidence="2" id="KW-1185">Reference proteome</keyword>
<evidence type="ECO:0000313" key="1">
    <source>
        <dbReference type="EMBL" id="SQD80654.1"/>
    </source>
</evidence>
<name>A0A330LUM5_9GAMM</name>
<dbReference type="AlphaFoldDB" id="A0A330LUM5"/>
<dbReference type="Proteomes" id="UP000250163">
    <property type="component" value="Chromosome MORIYA"/>
</dbReference>
<dbReference type="KEGG" id="mya:MORIYA_4202"/>
<proteinExistence type="predicted"/>
<sequence length="42" mass="4683">MEGIYYEVIKNPAIDLSITGLLLNNDGLLFVKHCYSLSVVIN</sequence>
<organism evidence="1 2">
    <name type="scientific">Moritella yayanosii</name>
    <dbReference type="NCBI Taxonomy" id="69539"/>
    <lineage>
        <taxon>Bacteria</taxon>
        <taxon>Pseudomonadati</taxon>
        <taxon>Pseudomonadota</taxon>
        <taxon>Gammaproteobacteria</taxon>
        <taxon>Alteromonadales</taxon>
        <taxon>Moritellaceae</taxon>
        <taxon>Moritella</taxon>
    </lineage>
</organism>
<protein>
    <submittedName>
        <fullName evidence="1">Uncharacterized protein</fullName>
    </submittedName>
</protein>
<evidence type="ECO:0000313" key="2">
    <source>
        <dbReference type="Proteomes" id="UP000250163"/>
    </source>
</evidence>
<accession>A0A330LUM5</accession>